<keyword evidence="2" id="KW-1185">Reference proteome</keyword>
<evidence type="ECO:0000313" key="2">
    <source>
        <dbReference type="Proteomes" id="UP000241118"/>
    </source>
</evidence>
<dbReference type="AlphaFoldDB" id="A0A2P8I9R3"/>
<dbReference type="Proteomes" id="UP000241118">
    <property type="component" value="Unassembled WGS sequence"/>
</dbReference>
<name>A0A2P8I9R3_SACCR</name>
<reference evidence="1 2" key="1">
    <citation type="submission" date="2018-03" db="EMBL/GenBank/DDBJ databases">
        <title>Genomic Encyclopedia of Type Strains, Phase III (KMG-III): the genomes of soil and plant-associated and newly described type strains.</title>
        <authorList>
            <person name="Whitman W."/>
        </authorList>
    </citation>
    <scope>NUCLEOTIDE SEQUENCE [LARGE SCALE GENOMIC DNA]</scope>
    <source>
        <strain evidence="1 2">CGMCC 4.7097</strain>
    </source>
</reference>
<dbReference type="Gene3D" id="3.40.50.11980">
    <property type="match status" value="1"/>
</dbReference>
<dbReference type="EMBL" id="PYAX01000005">
    <property type="protein sequence ID" value="PSL55187.1"/>
    <property type="molecule type" value="Genomic_DNA"/>
</dbReference>
<comment type="caution">
    <text evidence="1">The sequence shown here is derived from an EMBL/GenBank/DDBJ whole genome shotgun (WGS) entry which is preliminary data.</text>
</comment>
<protein>
    <submittedName>
        <fullName evidence="1">Uncharacterized protein</fullName>
    </submittedName>
</protein>
<organism evidence="1 2">
    <name type="scientific">Saccharothrix carnea</name>
    <dbReference type="NCBI Taxonomy" id="1280637"/>
    <lineage>
        <taxon>Bacteria</taxon>
        <taxon>Bacillati</taxon>
        <taxon>Actinomycetota</taxon>
        <taxon>Actinomycetes</taxon>
        <taxon>Pseudonocardiales</taxon>
        <taxon>Pseudonocardiaceae</taxon>
        <taxon>Saccharothrix</taxon>
    </lineage>
</organism>
<accession>A0A2P8I9R3</accession>
<sequence>MTDILPIRPRTVVVDVLNVMRRVWRPGAPGAYDWLMGVGSSLKAWPRLGPCREVRYVGDPELLDMLHPTDRPKFEKLMKQGRLYLAPQGQKADLTVLALAKGADGIVVADDEFRAELPFGHEWLLFDLKRAVRPKRSKGRWRWTWKDQECFMPGYYGRPDDGSRAVSRKYLLKIEAVTGLSFRDPVWPSAGEPVGFPHMARDLVKPVWWVRNRADKLGIPRLLSTCLTDEQVLRLRGDSEGLQQEILLSEAA</sequence>
<gene>
    <name evidence="1" type="ORF">B0I31_105145</name>
</gene>
<proteinExistence type="predicted"/>
<evidence type="ECO:0000313" key="1">
    <source>
        <dbReference type="EMBL" id="PSL55187.1"/>
    </source>
</evidence>